<dbReference type="Proteomes" id="UP001150569">
    <property type="component" value="Unassembled WGS sequence"/>
</dbReference>
<dbReference type="GO" id="GO:0012505">
    <property type="term" value="C:endomembrane system"/>
    <property type="evidence" value="ECO:0007669"/>
    <property type="project" value="UniProtKB-SubCell"/>
</dbReference>
<evidence type="ECO:0000256" key="2">
    <source>
        <dbReference type="ARBA" id="ARBA00022729"/>
    </source>
</evidence>
<dbReference type="PANTHER" id="PTHR44653:SF2">
    <property type="entry name" value="DNAJ HOMOLOG SUBFAMILY C MEMBER 1"/>
    <property type="match status" value="1"/>
</dbReference>
<dbReference type="SMART" id="SM00271">
    <property type="entry name" value="DnaJ"/>
    <property type="match status" value="1"/>
</dbReference>
<dbReference type="PANTHER" id="PTHR44653">
    <property type="entry name" value="DNAJ HOMOLOG SUBFAMILY C MEMBER 1"/>
    <property type="match status" value="1"/>
</dbReference>
<evidence type="ECO:0000256" key="3">
    <source>
        <dbReference type="ARBA" id="ARBA00022989"/>
    </source>
</evidence>
<dbReference type="CDD" id="cd06257">
    <property type="entry name" value="DnaJ"/>
    <property type="match status" value="1"/>
</dbReference>
<sequence>MQLLSVFTPSRTLPAILPIPSSTMLPAGFLRRSAVLISLCLCFFALLSPPSVRAWDEQDYEIFDLVDFLKKAQHGEVHSFYDILGVSPKAELSKINQAFRRKSLAYHPDKNPTDEQKAIFTRLGSVMKILRNPASRERYDFFMRNGVPVWRGTGYFYSRYRPGLLSVVTGLITFSALVQYLVQWLNHYLTVRKIETYRRELNEAGQSDPATGGEDANLVQAVANQAQNSTTHRSATRSAITTTARASKVADVDRSKLTRRQLKVLEREEKFQQMQERIDKKEMEQAAAAAAEEVEALPEDPEEARYLQIQRHWAAMDPESVPKPAFDRLWPVIVGRDLLSRVSRTA</sequence>
<comment type="subcellular location">
    <subcellularLocation>
        <location evidence="5">Endomembrane system</location>
        <topology evidence="5">Single-pass membrane protein</topology>
    </subcellularLocation>
</comment>
<dbReference type="Gene3D" id="1.10.287.110">
    <property type="entry name" value="DnaJ domain"/>
    <property type="match status" value="1"/>
</dbReference>
<keyword evidence="2" id="KW-0732">Signal</keyword>
<dbReference type="PROSITE" id="PS50076">
    <property type="entry name" value="DNAJ_2"/>
    <property type="match status" value="1"/>
</dbReference>
<comment type="caution">
    <text evidence="7">The sequence shown here is derived from an EMBL/GenBank/DDBJ whole genome shotgun (WGS) entry which is preliminary data.</text>
</comment>
<protein>
    <recommendedName>
        <fullName evidence="6">J domain-containing protein</fullName>
    </recommendedName>
</protein>
<feature type="domain" description="J" evidence="6">
    <location>
        <begin position="79"/>
        <end position="143"/>
    </location>
</feature>
<evidence type="ECO:0000256" key="5">
    <source>
        <dbReference type="ARBA" id="ARBA00037847"/>
    </source>
</evidence>
<keyword evidence="3" id="KW-1133">Transmembrane helix</keyword>
<evidence type="ECO:0000313" key="8">
    <source>
        <dbReference type="Proteomes" id="UP001150569"/>
    </source>
</evidence>
<gene>
    <name evidence="7" type="ORF">IWQ60_010890</name>
</gene>
<evidence type="ECO:0000313" key="7">
    <source>
        <dbReference type="EMBL" id="KAJ1909983.1"/>
    </source>
</evidence>
<dbReference type="OrthoDB" id="413400at2759"/>
<name>A0A9W7ZIH8_9FUNG</name>
<keyword evidence="1" id="KW-0812">Transmembrane</keyword>
<evidence type="ECO:0000256" key="4">
    <source>
        <dbReference type="ARBA" id="ARBA00023136"/>
    </source>
</evidence>
<dbReference type="AlphaFoldDB" id="A0A9W7ZIH8"/>
<dbReference type="PRINTS" id="PR00625">
    <property type="entry name" value="JDOMAIN"/>
</dbReference>
<evidence type="ECO:0000259" key="6">
    <source>
        <dbReference type="PROSITE" id="PS50076"/>
    </source>
</evidence>
<proteinExistence type="predicted"/>
<keyword evidence="4" id="KW-0472">Membrane</keyword>
<dbReference type="InterPro" id="IPR036869">
    <property type="entry name" value="J_dom_sf"/>
</dbReference>
<organism evidence="7 8">
    <name type="scientific">Tieghemiomyces parasiticus</name>
    <dbReference type="NCBI Taxonomy" id="78921"/>
    <lineage>
        <taxon>Eukaryota</taxon>
        <taxon>Fungi</taxon>
        <taxon>Fungi incertae sedis</taxon>
        <taxon>Zoopagomycota</taxon>
        <taxon>Kickxellomycotina</taxon>
        <taxon>Dimargaritomycetes</taxon>
        <taxon>Dimargaritales</taxon>
        <taxon>Dimargaritaceae</taxon>
        <taxon>Tieghemiomyces</taxon>
    </lineage>
</organism>
<dbReference type="EMBL" id="JANBPT010001115">
    <property type="protein sequence ID" value="KAJ1909983.1"/>
    <property type="molecule type" value="Genomic_DNA"/>
</dbReference>
<keyword evidence="8" id="KW-1185">Reference proteome</keyword>
<dbReference type="InterPro" id="IPR001623">
    <property type="entry name" value="DnaJ_domain"/>
</dbReference>
<evidence type="ECO:0000256" key="1">
    <source>
        <dbReference type="ARBA" id="ARBA00022692"/>
    </source>
</evidence>
<dbReference type="Pfam" id="PF00226">
    <property type="entry name" value="DnaJ"/>
    <property type="match status" value="1"/>
</dbReference>
<dbReference type="SUPFAM" id="SSF46565">
    <property type="entry name" value="Chaperone J-domain"/>
    <property type="match status" value="1"/>
</dbReference>
<reference evidence="7" key="1">
    <citation type="submission" date="2022-07" db="EMBL/GenBank/DDBJ databases">
        <title>Phylogenomic reconstructions and comparative analyses of Kickxellomycotina fungi.</title>
        <authorList>
            <person name="Reynolds N.K."/>
            <person name="Stajich J.E."/>
            <person name="Barry K."/>
            <person name="Grigoriev I.V."/>
            <person name="Crous P."/>
            <person name="Smith M.E."/>
        </authorList>
    </citation>
    <scope>NUCLEOTIDE SEQUENCE</scope>
    <source>
        <strain evidence="7">RSA 861</strain>
    </source>
</reference>
<dbReference type="InterPro" id="IPR052606">
    <property type="entry name" value="DnaJ_domain_protein"/>
</dbReference>
<accession>A0A9W7ZIH8</accession>